<keyword evidence="8" id="KW-0677">Repeat</keyword>
<evidence type="ECO:0000256" key="13">
    <source>
        <dbReference type="ARBA" id="ARBA00023136"/>
    </source>
</evidence>
<dbReference type="InterPro" id="IPR031127">
    <property type="entry name" value="E3_UB_ligase_RBR"/>
</dbReference>
<keyword evidence="19" id="KW-1185">Reference proteome</keyword>
<keyword evidence="13 15" id="KW-0472">Membrane</keyword>
<evidence type="ECO:0000256" key="8">
    <source>
        <dbReference type="ARBA" id="ARBA00022737"/>
    </source>
</evidence>
<evidence type="ECO:0000256" key="5">
    <source>
        <dbReference type="ARBA" id="ARBA00022679"/>
    </source>
</evidence>
<dbReference type="EC" id="2.3.2.31" evidence="4"/>
<keyword evidence="9 14" id="KW-0863">Zinc-finger</keyword>
<dbReference type="GO" id="GO:0031090">
    <property type="term" value="C:organelle membrane"/>
    <property type="evidence" value="ECO:0007669"/>
    <property type="project" value="UniProtKB-ARBA"/>
</dbReference>
<dbReference type="FunFam" id="1.20.120.1750:FF:000039">
    <property type="entry name" value="RBR-type E3 ubiquitin transferase"/>
    <property type="match status" value="1"/>
</dbReference>
<dbReference type="PROSITE" id="PS50089">
    <property type="entry name" value="ZF_RING_2"/>
    <property type="match status" value="1"/>
</dbReference>
<comment type="catalytic activity">
    <reaction evidence="1">
        <text>[E2 ubiquitin-conjugating enzyme]-S-ubiquitinyl-L-cysteine + [acceptor protein]-L-lysine = [E2 ubiquitin-conjugating enzyme]-L-cysteine + [acceptor protein]-N(6)-ubiquitinyl-L-lysine.</text>
        <dbReference type="EC" id="2.3.2.31"/>
    </reaction>
</comment>
<reference evidence="18" key="1">
    <citation type="submission" date="2021-01" db="EMBL/GenBank/DDBJ databases">
        <authorList>
            <consortium name="Genoscope - CEA"/>
            <person name="William W."/>
        </authorList>
    </citation>
    <scope>NUCLEOTIDE SEQUENCE</scope>
</reference>
<evidence type="ECO:0000256" key="10">
    <source>
        <dbReference type="ARBA" id="ARBA00022786"/>
    </source>
</evidence>
<evidence type="ECO:0000256" key="9">
    <source>
        <dbReference type="ARBA" id="ARBA00022771"/>
    </source>
</evidence>
<keyword evidence="11" id="KW-0862">Zinc</keyword>
<dbReference type="SMART" id="SM00647">
    <property type="entry name" value="IBR"/>
    <property type="match status" value="2"/>
</dbReference>
<dbReference type="Pfam" id="PF01485">
    <property type="entry name" value="IBR"/>
    <property type="match status" value="1"/>
</dbReference>
<dbReference type="AlphaFoldDB" id="A0A8S1PQC8"/>
<evidence type="ECO:0000256" key="3">
    <source>
        <dbReference type="ARBA" id="ARBA00004906"/>
    </source>
</evidence>
<dbReference type="InterPro" id="IPR017907">
    <property type="entry name" value="Znf_RING_CS"/>
</dbReference>
<evidence type="ECO:0000256" key="11">
    <source>
        <dbReference type="ARBA" id="ARBA00022833"/>
    </source>
</evidence>
<dbReference type="FunFam" id="3.30.40.10:FF:000051">
    <property type="entry name" value="RBR-type E3 ubiquitin transferase"/>
    <property type="match status" value="1"/>
</dbReference>
<gene>
    <name evidence="18" type="ORF">PPRIM_AZ9-3.1.T1250028</name>
</gene>
<accession>A0A8S1PQC8</accession>
<dbReference type="CDD" id="cd20336">
    <property type="entry name" value="Rcat_RBR"/>
    <property type="match status" value="1"/>
</dbReference>
<evidence type="ECO:0000259" key="16">
    <source>
        <dbReference type="PROSITE" id="PS50089"/>
    </source>
</evidence>
<keyword evidence="6 15" id="KW-0812">Transmembrane</keyword>
<evidence type="ECO:0000256" key="15">
    <source>
        <dbReference type="SAM" id="Phobius"/>
    </source>
</evidence>
<dbReference type="EMBL" id="CAJJDM010000128">
    <property type="protein sequence ID" value="CAD8104728.1"/>
    <property type="molecule type" value="Genomic_DNA"/>
</dbReference>
<dbReference type="GO" id="GO:0016567">
    <property type="term" value="P:protein ubiquitination"/>
    <property type="evidence" value="ECO:0007669"/>
    <property type="project" value="InterPro"/>
</dbReference>
<evidence type="ECO:0000256" key="7">
    <source>
        <dbReference type="ARBA" id="ARBA00022723"/>
    </source>
</evidence>
<dbReference type="PANTHER" id="PTHR11685">
    <property type="entry name" value="RBR FAMILY RING FINGER AND IBR DOMAIN-CONTAINING"/>
    <property type="match status" value="1"/>
</dbReference>
<organism evidence="18 19">
    <name type="scientific">Paramecium primaurelia</name>
    <dbReference type="NCBI Taxonomy" id="5886"/>
    <lineage>
        <taxon>Eukaryota</taxon>
        <taxon>Sar</taxon>
        <taxon>Alveolata</taxon>
        <taxon>Ciliophora</taxon>
        <taxon>Intramacronucleata</taxon>
        <taxon>Oligohymenophorea</taxon>
        <taxon>Peniculida</taxon>
        <taxon>Parameciidae</taxon>
        <taxon>Paramecium</taxon>
    </lineage>
</organism>
<feature type="domain" description="RING-type" evidence="17">
    <location>
        <begin position="135"/>
        <end position="337"/>
    </location>
</feature>
<evidence type="ECO:0000256" key="2">
    <source>
        <dbReference type="ARBA" id="ARBA00004167"/>
    </source>
</evidence>
<evidence type="ECO:0000313" key="19">
    <source>
        <dbReference type="Proteomes" id="UP000688137"/>
    </source>
</evidence>
<feature type="transmembrane region" description="Helical" evidence="15">
    <location>
        <begin position="361"/>
        <end position="388"/>
    </location>
</feature>
<dbReference type="InterPro" id="IPR044066">
    <property type="entry name" value="TRIAD_supradom"/>
</dbReference>
<evidence type="ECO:0000259" key="17">
    <source>
        <dbReference type="PROSITE" id="PS51873"/>
    </source>
</evidence>
<dbReference type="GO" id="GO:0061630">
    <property type="term" value="F:ubiquitin protein ligase activity"/>
    <property type="evidence" value="ECO:0007669"/>
    <property type="project" value="UniProtKB-EC"/>
</dbReference>
<proteinExistence type="predicted"/>
<feature type="domain" description="RING-type" evidence="16">
    <location>
        <begin position="139"/>
        <end position="185"/>
    </location>
</feature>
<protein>
    <recommendedName>
        <fullName evidence="4">RBR-type E3 ubiquitin transferase</fullName>
        <ecNumber evidence="4">2.3.2.31</ecNumber>
    </recommendedName>
</protein>
<evidence type="ECO:0000256" key="4">
    <source>
        <dbReference type="ARBA" id="ARBA00012251"/>
    </source>
</evidence>
<dbReference type="Pfam" id="PF22191">
    <property type="entry name" value="IBR_1"/>
    <property type="match status" value="1"/>
</dbReference>
<dbReference type="InterPro" id="IPR002867">
    <property type="entry name" value="IBR_dom"/>
</dbReference>
<name>A0A8S1PQC8_PARPR</name>
<keyword evidence="5" id="KW-0808">Transferase</keyword>
<comment type="subcellular location">
    <subcellularLocation>
        <location evidence="2">Membrane</location>
        <topology evidence="2">Single-pass membrane protein</topology>
    </subcellularLocation>
</comment>
<dbReference type="Proteomes" id="UP000688137">
    <property type="component" value="Unassembled WGS sequence"/>
</dbReference>
<evidence type="ECO:0000256" key="6">
    <source>
        <dbReference type="ARBA" id="ARBA00022692"/>
    </source>
</evidence>
<comment type="caution">
    <text evidence="18">The sequence shown here is derived from an EMBL/GenBank/DDBJ whole genome shotgun (WGS) entry which is preliminary data.</text>
</comment>
<evidence type="ECO:0000256" key="12">
    <source>
        <dbReference type="ARBA" id="ARBA00022989"/>
    </source>
</evidence>
<keyword evidence="12 15" id="KW-1133">Transmembrane helix</keyword>
<dbReference type="InterPro" id="IPR001841">
    <property type="entry name" value="Znf_RING"/>
</dbReference>
<keyword evidence="7" id="KW-0479">Metal-binding</keyword>
<dbReference type="PROSITE" id="PS00518">
    <property type="entry name" value="ZF_RING_1"/>
    <property type="match status" value="1"/>
</dbReference>
<feature type="transmembrane region" description="Helical" evidence="15">
    <location>
        <begin position="409"/>
        <end position="442"/>
    </location>
</feature>
<dbReference type="OMA" id="CIQAMDA"/>
<comment type="pathway">
    <text evidence="3">Protein modification; protein ubiquitination.</text>
</comment>
<keyword evidence="10" id="KW-0833">Ubl conjugation pathway</keyword>
<evidence type="ECO:0000313" key="18">
    <source>
        <dbReference type="EMBL" id="CAD8104728.1"/>
    </source>
</evidence>
<sequence length="445" mass="51384">MDHIEQLCQFEQQKPQYQQLVLPIYQQQLFVSHGPKLGKSIPLKCKGTDYVDSHQSGDPNYHQILQNQQSFNGKSVHSQMQSIISQEIKTEGLKVLVTEEEKQKQIIQRRDSGLSWQSEVKLEIKPEEQSKELKDLQECQICYIEKPKESFIAPLICKHEFCSECLSQHLTQNILKGNVLSITCPQSTCTFAFNDEQIKSLVQEKIYEKYKRFYNRQVISQNKNVRWCPKPDCENYVIGNGNDLLFCICGQSICFQCGNQYHKGMDCIQAMDAQYLQARKDNLIFDCPSCKAPIQKKGGCNHMTCYKCKYQFCWLCRGKYSSYHYVIFNIFGCVFPGGQGSNLQPFKNPMMLRVMMIIPKILLTLILISVLLALLPFFLLYLIVAAPYELSRRVCGFRLRRYRLCGKIGFGILYFFLGLLLSPLTVAIAILVSPCFLIFYLLDNI</sequence>
<dbReference type="GO" id="GO:0005737">
    <property type="term" value="C:cytoplasm"/>
    <property type="evidence" value="ECO:0007669"/>
    <property type="project" value="UniProtKB-ARBA"/>
</dbReference>
<evidence type="ECO:0000256" key="14">
    <source>
        <dbReference type="PROSITE-ProRule" id="PRU00175"/>
    </source>
</evidence>
<dbReference type="PROSITE" id="PS51873">
    <property type="entry name" value="TRIAD"/>
    <property type="match status" value="1"/>
</dbReference>
<dbReference type="GO" id="GO:0008270">
    <property type="term" value="F:zinc ion binding"/>
    <property type="evidence" value="ECO:0007669"/>
    <property type="project" value="UniProtKB-KW"/>
</dbReference>
<evidence type="ECO:0000256" key="1">
    <source>
        <dbReference type="ARBA" id="ARBA00001798"/>
    </source>
</evidence>